<keyword evidence="2" id="KW-1185">Reference proteome</keyword>
<dbReference type="Proteomes" id="UP001213000">
    <property type="component" value="Unassembled WGS sequence"/>
</dbReference>
<dbReference type="AlphaFoldDB" id="A0AAD5VG19"/>
<comment type="caution">
    <text evidence="1">The sequence shown here is derived from an EMBL/GenBank/DDBJ whole genome shotgun (WGS) entry which is preliminary data.</text>
</comment>
<proteinExistence type="predicted"/>
<gene>
    <name evidence="1" type="ORF">NP233_g12255</name>
</gene>
<evidence type="ECO:0000313" key="2">
    <source>
        <dbReference type="Proteomes" id="UP001213000"/>
    </source>
</evidence>
<sequence length="69" mass="7986">MNESNPSTRRFRRILNSKSAIKQSKPKSTILVTLRSLCLDEQDFLRLSEAPNPSNHPETTLVYIVLDWE</sequence>
<accession>A0AAD5VG19</accession>
<evidence type="ECO:0000313" key="1">
    <source>
        <dbReference type="EMBL" id="KAJ3555244.1"/>
    </source>
</evidence>
<organism evidence="1 2">
    <name type="scientific">Leucocoprinus birnbaumii</name>
    <dbReference type="NCBI Taxonomy" id="56174"/>
    <lineage>
        <taxon>Eukaryota</taxon>
        <taxon>Fungi</taxon>
        <taxon>Dikarya</taxon>
        <taxon>Basidiomycota</taxon>
        <taxon>Agaricomycotina</taxon>
        <taxon>Agaricomycetes</taxon>
        <taxon>Agaricomycetidae</taxon>
        <taxon>Agaricales</taxon>
        <taxon>Agaricineae</taxon>
        <taxon>Agaricaceae</taxon>
        <taxon>Leucocoprinus</taxon>
    </lineage>
</organism>
<dbReference type="EMBL" id="JANIEX010001702">
    <property type="protein sequence ID" value="KAJ3555244.1"/>
    <property type="molecule type" value="Genomic_DNA"/>
</dbReference>
<protein>
    <submittedName>
        <fullName evidence="1">Uncharacterized protein</fullName>
    </submittedName>
</protein>
<name>A0AAD5VG19_9AGAR</name>
<reference evidence="1" key="1">
    <citation type="submission" date="2022-07" db="EMBL/GenBank/DDBJ databases">
        <title>Genome Sequence of Leucocoprinus birnbaumii.</title>
        <authorList>
            <person name="Buettner E."/>
        </authorList>
    </citation>
    <scope>NUCLEOTIDE SEQUENCE</scope>
    <source>
        <strain evidence="1">VT141</strain>
    </source>
</reference>